<feature type="compositionally biased region" description="Acidic residues" evidence="1">
    <location>
        <begin position="599"/>
        <end position="618"/>
    </location>
</feature>
<evidence type="ECO:0000256" key="1">
    <source>
        <dbReference type="SAM" id="MobiDB-lite"/>
    </source>
</evidence>
<accession>A0A8H5CRP8</accession>
<feature type="compositionally biased region" description="Basic residues" evidence="1">
    <location>
        <begin position="577"/>
        <end position="590"/>
    </location>
</feature>
<feature type="region of interest" description="Disordered" evidence="1">
    <location>
        <begin position="142"/>
        <end position="166"/>
    </location>
</feature>
<name>A0A8H5CRP8_9AGAR</name>
<dbReference type="OrthoDB" id="3048996at2759"/>
<evidence type="ECO:0000313" key="2">
    <source>
        <dbReference type="EMBL" id="KAF5346149.1"/>
    </source>
</evidence>
<sequence length="893" mass="96926">MPSSPSDPPPSYSSQPPKDSNHHHRRHHHDKRSSKDSNLSRDDNDDATSGVRQNNSTSPSSGSKRHSDPHEKHHSGEKKMFSHDEILSLARQGMPRSKFGPEFLKRLEMQDLHSSSLKGMPKFRVITGAEAAKMYNDAIRREDHEDHESRSHDRHSDSKHGPVPYHNHDHNAVVFAFPGREAGSKIVDYYMTWKGKTPTQRLKGRRRRRDMLDEEFKKVVEGLENRYTEEKRQSILGPAQAESSTAQGHSHGHGHKHGHGGQRSRSAGEIPTVERVDDKGKDQKKRPEPSTMHSAPSVVQQQKKGASEIPEIFHADSEGEDEDEENRDTLGPLAIPARPVLTSRESSSSVTSLPYLGMIRGVPLGNRLPLTVMNPDPASTDSRRTSVASAAFTWANANKKDEYHVPVVSGSPLKNPPGLSAIEEGFDILEDTHSEEEDGKSVLTSLFSRKGGKVRRSKRSKPLDDSSSTSTSQSYDSRSLSGNSSSSRGSHGDNEEILIVLMDEQDPNLKDAKPPEVRVGDVKLSRKSSTKPPSRKVSARGSPWDGPAATAPSATLGLIDTKVPPQRNSSSASHYKYSPKHSPYSHHHSSHSSYSSLVGDDEIGDSSSWDTEESDDEDYKGRDRDSRVFQVGLKTALEALRFNSNRHAKTPSPRRTPSGGATGLPPVAPINFNPGTTVVTPITPPYAVPGLARLASQHASPYVNHNANQIHPHPHPVTQPSPAGSYGLAALYASPYPAQSISHLPPQSQTHTPMVQTLPLVQGPAPGQGQSPYVQPYVAMPLDHMSSHGTPLNPAGLALHPTPHHTPHHTPATAAALLASTYTSPYVNPAQLPVAAPGGLTMSNTTTAYVSQYGTPASRPSVSLYGGSVHGTPYNSGAGQQLYPASPYVRTGV</sequence>
<feature type="region of interest" description="Disordered" evidence="1">
    <location>
        <begin position="229"/>
        <end position="306"/>
    </location>
</feature>
<feature type="compositionally biased region" description="Low complexity" evidence="1">
    <location>
        <begin position="465"/>
        <end position="489"/>
    </location>
</feature>
<proteinExistence type="predicted"/>
<feature type="compositionally biased region" description="Polar residues" evidence="1">
    <location>
        <begin position="50"/>
        <end position="62"/>
    </location>
</feature>
<feature type="compositionally biased region" description="Basic and acidic residues" evidence="1">
    <location>
        <begin position="77"/>
        <end position="86"/>
    </location>
</feature>
<dbReference type="EMBL" id="JAACJM010000105">
    <property type="protein sequence ID" value="KAF5346149.1"/>
    <property type="molecule type" value="Genomic_DNA"/>
</dbReference>
<feature type="region of interest" description="Disordered" evidence="1">
    <location>
        <begin position="434"/>
        <end position="492"/>
    </location>
</feature>
<feature type="compositionally biased region" description="Basic and acidic residues" evidence="1">
    <location>
        <begin position="33"/>
        <end position="42"/>
    </location>
</feature>
<evidence type="ECO:0000313" key="3">
    <source>
        <dbReference type="Proteomes" id="UP000559256"/>
    </source>
</evidence>
<feature type="region of interest" description="Disordered" evidence="1">
    <location>
        <begin position="1"/>
        <end position="86"/>
    </location>
</feature>
<feature type="region of interest" description="Disordered" evidence="1">
    <location>
        <begin position="505"/>
        <end position="623"/>
    </location>
</feature>
<feature type="compositionally biased region" description="Basic residues" evidence="1">
    <location>
        <begin position="21"/>
        <end position="32"/>
    </location>
</feature>
<feature type="region of interest" description="Disordered" evidence="1">
    <location>
        <begin position="640"/>
        <end position="666"/>
    </location>
</feature>
<feature type="compositionally biased region" description="Basic residues" evidence="1">
    <location>
        <begin position="525"/>
        <end position="538"/>
    </location>
</feature>
<protein>
    <submittedName>
        <fullName evidence="2">Uncharacterized protein</fullName>
    </submittedName>
</protein>
<organism evidence="2 3">
    <name type="scientific">Tetrapyrgos nigripes</name>
    <dbReference type="NCBI Taxonomy" id="182062"/>
    <lineage>
        <taxon>Eukaryota</taxon>
        <taxon>Fungi</taxon>
        <taxon>Dikarya</taxon>
        <taxon>Basidiomycota</taxon>
        <taxon>Agaricomycotina</taxon>
        <taxon>Agaricomycetes</taxon>
        <taxon>Agaricomycetidae</taxon>
        <taxon>Agaricales</taxon>
        <taxon>Marasmiineae</taxon>
        <taxon>Marasmiaceae</taxon>
        <taxon>Tetrapyrgos</taxon>
    </lineage>
</organism>
<reference evidence="2 3" key="1">
    <citation type="journal article" date="2020" name="ISME J.">
        <title>Uncovering the hidden diversity of litter-decomposition mechanisms in mushroom-forming fungi.</title>
        <authorList>
            <person name="Floudas D."/>
            <person name="Bentzer J."/>
            <person name="Ahren D."/>
            <person name="Johansson T."/>
            <person name="Persson P."/>
            <person name="Tunlid A."/>
        </authorList>
    </citation>
    <scope>NUCLEOTIDE SEQUENCE [LARGE SCALE GENOMIC DNA]</scope>
    <source>
        <strain evidence="2 3">CBS 291.85</strain>
    </source>
</reference>
<feature type="compositionally biased region" description="Basic and acidic residues" evidence="1">
    <location>
        <begin position="272"/>
        <end position="288"/>
    </location>
</feature>
<comment type="caution">
    <text evidence="2">The sequence shown here is derived from an EMBL/GenBank/DDBJ whole genome shotgun (WGS) entry which is preliminary data.</text>
</comment>
<feature type="compositionally biased region" description="Basic and acidic residues" evidence="1">
    <location>
        <begin position="507"/>
        <end position="524"/>
    </location>
</feature>
<gene>
    <name evidence="2" type="ORF">D9758_009946</name>
</gene>
<dbReference type="AlphaFoldDB" id="A0A8H5CRP8"/>
<feature type="compositionally biased region" description="Pro residues" evidence="1">
    <location>
        <begin position="1"/>
        <end position="11"/>
    </location>
</feature>
<keyword evidence="3" id="KW-1185">Reference proteome</keyword>
<feature type="compositionally biased region" description="Polar residues" evidence="1">
    <location>
        <begin position="291"/>
        <end position="304"/>
    </location>
</feature>
<feature type="compositionally biased region" description="Basic residues" evidence="1">
    <location>
        <begin position="450"/>
        <end position="460"/>
    </location>
</feature>
<dbReference type="Proteomes" id="UP000559256">
    <property type="component" value="Unassembled WGS sequence"/>
</dbReference>
<feature type="compositionally biased region" description="Basic residues" evidence="1">
    <location>
        <begin position="250"/>
        <end position="262"/>
    </location>
</feature>